<sequence length="177" mass="19479">MSRVAKAPIIIPTEIEVGINGQVISIKGMKYELIRTLHQAVEVKRSKGSLIFSPRKGFLDGWAQAGTSRALVNSMILGVTCGFVKKIQLVGVGYRVSLKENRLNLSLGLSHLIEHILPEGISAECLSQTEILLRGADKQLLGQVASDLRAYRPPEPYKGKGIRYVNETVRSKEAKKK</sequence>
<evidence type="ECO:0000256" key="4">
    <source>
        <dbReference type="ARBA" id="ARBA00035454"/>
    </source>
</evidence>
<dbReference type="SUPFAM" id="SSF56053">
    <property type="entry name" value="Ribosomal protein L6"/>
    <property type="match status" value="2"/>
</dbReference>
<comment type="function">
    <text evidence="7">This protein binds to the 23S rRNA, and is important in its secondary structure. It is located near the subunit interface in the base of the L7/L12 stalk, and near the tRNA binding site of the peptidyltransferase center.</text>
</comment>
<evidence type="ECO:0000256" key="6">
    <source>
        <dbReference type="RuleBase" id="RU003869"/>
    </source>
</evidence>
<dbReference type="Proteomes" id="UP000294289">
    <property type="component" value="Chromosome"/>
</dbReference>
<evidence type="ECO:0000313" key="9">
    <source>
        <dbReference type="EMBL" id="VFP87897.1"/>
    </source>
</evidence>
<dbReference type="OrthoDB" id="9805007at2"/>
<dbReference type="PANTHER" id="PTHR11655">
    <property type="entry name" value="60S/50S RIBOSOMAL PROTEIN L6/L9"/>
    <property type="match status" value="1"/>
</dbReference>
<dbReference type="InterPro" id="IPR020040">
    <property type="entry name" value="Ribosomal_uL6_a/b-dom"/>
</dbReference>
<feature type="domain" description="Large ribosomal subunit protein uL6 alpha-beta" evidence="8">
    <location>
        <begin position="90"/>
        <end position="164"/>
    </location>
</feature>
<gene>
    <name evidence="9" type="primary">rplF</name>
    <name evidence="9" type="ORF">ERCIPICE3303_270</name>
</gene>
<keyword evidence="2 6" id="KW-0689">Ribosomal protein</keyword>
<feature type="domain" description="Large ribosomal subunit protein uL6 alpha-beta" evidence="8">
    <location>
        <begin position="11"/>
        <end position="80"/>
    </location>
</feature>
<dbReference type="PRINTS" id="PR00059">
    <property type="entry name" value="RIBOSOMALL6"/>
</dbReference>
<dbReference type="PANTHER" id="PTHR11655:SF14">
    <property type="entry name" value="LARGE RIBOSOMAL SUBUNIT PROTEIN UL6M"/>
    <property type="match status" value="1"/>
</dbReference>
<evidence type="ECO:0000256" key="7">
    <source>
        <dbReference type="RuleBase" id="RU003870"/>
    </source>
</evidence>
<proteinExistence type="inferred from homology"/>
<dbReference type="EMBL" id="LR217737">
    <property type="protein sequence ID" value="VFP87897.1"/>
    <property type="molecule type" value="Genomic_DNA"/>
</dbReference>
<dbReference type="PIRSF" id="PIRSF002162">
    <property type="entry name" value="Ribosomal_L6"/>
    <property type="match status" value="1"/>
</dbReference>
<accession>A0A803FTC5</accession>
<protein>
    <recommendedName>
        <fullName evidence="4 5">50S ribosomal protein L6</fullName>
    </recommendedName>
</protein>
<dbReference type="GO" id="GO:0002181">
    <property type="term" value="P:cytoplasmic translation"/>
    <property type="evidence" value="ECO:0007669"/>
    <property type="project" value="TreeGrafter"/>
</dbReference>
<keyword evidence="7" id="KW-0699">rRNA-binding</keyword>
<name>A0A803FTC5_9GAMM</name>
<dbReference type="PROSITE" id="PS00525">
    <property type="entry name" value="RIBOSOMAL_L6_1"/>
    <property type="match status" value="1"/>
</dbReference>
<keyword evidence="7" id="KW-0694">RNA-binding</keyword>
<dbReference type="GO" id="GO:0003735">
    <property type="term" value="F:structural constituent of ribosome"/>
    <property type="evidence" value="ECO:0007669"/>
    <property type="project" value="UniProtKB-UniRule"/>
</dbReference>
<dbReference type="InterPro" id="IPR002358">
    <property type="entry name" value="Ribosomal_uL6_CS"/>
</dbReference>
<dbReference type="Gene3D" id="3.90.930.12">
    <property type="entry name" value="Ribosomal protein L6, alpha-beta domain"/>
    <property type="match status" value="2"/>
</dbReference>
<evidence type="ECO:0000256" key="3">
    <source>
        <dbReference type="ARBA" id="ARBA00023274"/>
    </source>
</evidence>
<keyword evidence="3 6" id="KW-0687">Ribonucleoprotein</keyword>
<dbReference type="GO" id="GO:0019843">
    <property type="term" value="F:rRNA binding"/>
    <property type="evidence" value="ECO:0007669"/>
    <property type="project" value="UniProtKB-UniRule"/>
</dbReference>
<dbReference type="InterPro" id="IPR000702">
    <property type="entry name" value="Ribosomal_uL6-like"/>
</dbReference>
<comment type="similarity">
    <text evidence="1 6">Belongs to the universal ribosomal protein uL6 family.</text>
</comment>
<dbReference type="AlphaFoldDB" id="A0A803FTC5"/>
<dbReference type="InterPro" id="IPR036789">
    <property type="entry name" value="Ribosomal_uL6-like_a/b-dom_sf"/>
</dbReference>
<dbReference type="RefSeq" id="WP_157990949.1">
    <property type="nucleotide sequence ID" value="NZ_LR217737.1"/>
</dbReference>
<dbReference type="FunFam" id="3.90.930.12:FF:000001">
    <property type="entry name" value="50S ribosomal protein L6"/>
    <property type="match status" value="1"/>
</dbReference>
<evidence type="ECO:0000256" key="5">
    <source>
        <dbReference type="NCBIfam" id="TIGR03654"/>
    </source>
</evidence>
<dbReference type="NCBIfam" id="TIGR03654">
    <property type="entry name" value="L6_bact"/>
    <property type="match status" value="1"/>
</dbReference>
<organism evidence="9 10">
    <name type="scientific">Candidatus Erwinia haradaeae</name>
    <dbReference type="NCBI Taxonomy" id="1922217"/>
    <lineage>
        <taxon>Bacteria</taxon>
        <taxon>Pseudomonadati</taxon>
        <taxon>Pseudomonadota</taxon>
        <taxon>Gammaproteobacteria</taxon>
        <taxon>Enterobacterales</taxon>
        <taxon>Erwiniaceae</taxon>
        <taxon>Erwinia</taxon>
    </lineage>
</organism>
<dbReference type="Pfam" id="PF00347">
    <property type="entry name" value="Ribosomal_L6"/>
    <property type="match status" value="2"/>
</dbReference>
<dbReference type="InterPro" id="IPR019906">
    <property type="entry name" value="Ribosomal_uL6_bac-type"/>
</dbReference>
<evidence type="ECO:0000259" key="8">
    <source>
        <dbReference type="Pfam" id="PF00347"/>
    </source>
</evidence>
<evidence type="ECO:0000256" key="2">
    <source>
        <dbReference type="ARBA" id="ARBA00022980"/>
    </source>
</evidence>
<dbReference type="GO" id="GO:0022625">
    <property type="term" value="C:cytosolic large ribosomal subunit"/>
    <property type="evidence" value="ECO:0007669"/>
    <property type="project" value="UniProtKB-UniRule"/>
</dbReference>
<evidence type="ECO:0000313" key="10">
    <source>
        <dbReference type="Proteomes" id="UP000294289"/>
    </source>
</evidence>
<reference evidence="9 10" key="1">
    <citation type="submission" date="2019-02" db="EMBL/GenBank/DDBJ databases">
        <authorList>
            <person name="Manzano-Marin A."/>
            <person name="Manzano-Marin A."/>
        </authorList>
    </citation>
    <scope>NUCLEOTIDE SEQUENCE [LARGE SCALE GENOMIC DNA]</scope>
    <source>
        <strain evidence="9 10">ErCipiceae</strain>
    </source>
</reference>
<evidence type="ECO:0000256" key="1">
    <source>
        <dbReference type="ARBA" id="ARBA00009356"/>
    </source>
</evidence>